<name>A0A1V9X9V9_9ACAR</name>
<feature type="non-terminal residue" evidence="3">
    <location>
        <position position="1"/>
    </location>
</feature>
<dbReference type="STRING" id="418985.A0A1V9X9V9"/>
<proteinExistence type="inferred from homology"/>
<protein>
    <submittedName>
        <fullName evidence="3">Uncharacterized protein</fullName>
    </submittedName>
</protein>
<dbReference type="InterPro" id="IPR051093">
    <property type="entry name" value="Neuroligin/BSAL"/>
</dbReference>
<dbReference type="Gene3D" id="3.40.50.1820">
    <property type="entry name" value="alpha/beta hydrolase"/>
    <property type="match status" value="1"/>
</dbReference>
<feature type="compositionally biased region" description="Low complexity" evidence="2">
    <location>
        <begin position="165"/>
        <end position="176"/>
    </location>
</feature>
<dbReference type="SUPFAM" id="SSF53474">
    <property type="entry name" value="alpha/beta-Hydrolases"/>
    <property type="match status" value="1"/>
</dbReference>
<feature type="region of interest" description="Disordered" evidence="2">
    <location>
        <begin position="165"/>
        <end position="217"/>
    </location>
</feature>
<dbReference type="InParanoid" id="A0A1V9X9V9"/>
<dbReference type="Proteomes" id="UP000192247">
    <property type="component" value="Unassembled WGS sequence"/>
</dbReference>
<dbReference type="InterPro" id="IPR029058">
    <property type="entry name" value="AB_hydrolase_fold"/>
</dbReference>
<dbReference type="AlphaFoldDB" id="A0A1V9X9V9"/>
<dbReference type="EMBL" id="MNPL01018464">
    <property type="protein sequence ID" value="OQR70148.1"/>
    <property type="molecule type" value="Genomic_DNA"/>
</dbReference>
<feature type="region of interest" description="Disordered" evidence="2">
    <location>
        <begin position="29"/>
        <end position="50"/>
    </location>
</feature>
<evidence type="ECO:0000256" key="1">
    <source>
        <dbReference type="ARBA" id="ARBA00005964"/>
    </source>
</evidence>
<evidence type="ECO:0000256" key="2">
    <source>
        <dbReference type="SAM" id="MobiDB-lite"/>
    </source>
</evidence>
<evidence type="ECO:0000313" key="3">
    <source>
        <dbReference type="EMBL" id="OQR70148.1"/>
    </source>
</evidence>
<organism evidence="3 4">
    <name type="scientific">Tropilaelaps mercedesae</name>
    <dbReference type="NCBI Taxonomy" id="418985"/>
    <lineage>
        <taxon>Eukaryota</taxon>
        <taxon>Metazoa</taxon>
        <taxon>Ecdysozoa</taxon>
        <taxon>Arthropoda</taxon>
        <taxon>Chelicerata</taxon>
        <taxon>Arachnida</taxon>
        <taxon>Acari</taxon>
        <taxon>Parasitiformes</taxon>
        <taxon>Mesostigmata</taxon>
        <taxon>Gamasina</taxon>
        <taxon>Dermanyssoidea</taxon>
        <taxon>Laelapidae</taxon>
        <taxon>Tropilaelaps</taxon>
    </lineage>
</organism>
<comment type="similarity">
    <text evidence="1">Belongs to the type-B carboxylesterase/lipase family.</text>
</comment>
<comment type="caution">
    <text evidence="3">The sequence shown here is derived from an EMBL/GenBank/DDBJ whole genome shotgun (WGS) entry which is preliminary data.</text>
</comment>
<evidence type="ECO:0000313" key="4">
    <source>
        <dbReference type="Proteomes" id="UP000192247"/>
    </source>
</evidence>
<gene>
    <name evidence="3" type="ORF">BIW11_11821</name>
</gene>
<dbReference type="PANTHER" id="PTHR43903">
    <property type="entry name" value="NEUROLIGIN"/>
    <property type="match status" value="1"/>
</dbReference>
<reference evidence="3 4" key="1">
    <citation type="journal article" date="2017" name="Gigascience">
        <title>Draft genome of the honey bee ectoparasitic mite, Tropilaelaps mercedesae, is shaped by the parasitic life history.</title>
        <authorList>
            <person name="Dong X."/>
            <person name="Armstrong S.D."/>
            <person name="Xia D."/>
            <person name="Makepeace B.L."/>
            <person name="Darby A.C."/>
            <person name="Kadowaki T."/>
        </authorList>
    </citation>
    <scope>NUCLEOTIDE SEQUENCE [LARGE SCALE GENOMIC DNA]</scope>
    <source>
        <strain evidence="3">Wuxi-XJTLU</strain>
    </source>
</reference>
<accession>A0A1V9X9V9</accession>
<sequence length="238" mass="25698">VLYPEFSRQEAKISQALIHYIRNFLHDGNPNGASRSGTAHHQGRPKDKQEPLAWPQFEPIHKMHLILTDGTPRTGSHWDAHRLSIWNRLLPALHRPSRGLGIQVGNGVAQASLSPLQLQAQLQHQLLEDCDNPASFAGSVRNISFLLHPVTAIGQQRVSQIINAGSSRGTSSASTGDVSENNEISGRRDLSSSGGRQGSELAPETSERPSASLGGATSPLNALAILTSGPYSRYDPMI</sequence>
<keyword evidence="4" id="KW-1185">Reference proteome</keyword>